<organism evidence="2 3">
    <name type="scientific">Bacillus glycinifermentans</name>
    <dbReference type="NCBI Taxonomy" id="1664069"/>
    <lineage>
        <taxon>Bacteria</taxon>
        <taxon>Bacillati</taxon>
        <taxon>Bacillota</taxon>
        <taxon>Bacilli</taxon>
        <taxon>Bacillales</taxon>
        <taxon>Bacillaceae</taxon>
        <taxon>Bacillus</taxon>
    </lineage>
</organism>
<dbReference type="InterPro" id="IPR029062">
    <property type="entry name" value="Class_I_gatase-like"/>
</dbReference>
<dbReference type="PANTHER" id="PTHR48094:SF12">
    <property type="entry name" value="PARKINSON DISEASE PROTEIN 7 HOMOLOG"/>
    <property type="match status" value="1"/>
</dbReference>
<evidence type="ECO:0000259" key="1">
    <source>
        <dbReference type="Pfam" id="PF01965"/>
    </source>
</evidence>
<dbReference type="InterPro" id="IPR006287">
    <property type="entry name" value="DJ-1"/>
</dbReference>
<keyword evidence="3" id="KW-1185">Reference proteome</keyword>
<proteinExistence type="predicted"/>
<dbReference type="Pfam" id="PF01965">
    <property type="entry name" value="DJ-1_PfpI"/>
    <property type="match status" value="1"/>
</dbReference>
<dbReference type="Proteomes" id="UP001341297">
    <property type="component" value="Unassembled WGS sequence"/>
</dbReference>
<dbReference type="RefSeq" id="WP_156415999.1">
    <property type="nucleotide sequence ID" value="NZ_JARRTL010000018.1"/>
</dbReference>
<protein>
    <submittedName>
        <fullName evidence="2">DJ-1/PfpI family protein</fullName>
    </submittedName>
</protein>
<comment type="caution">
    <text evidence="2">The sequence shown here is derived from an EMBL/GenBank/DDBJ whole genome shotgun (WGS) entry which is preliminary data.</text>
</comment>
<evidence type="ECO:0000313" key="3">
    <source>
        <dbReference type="Proteomes" id="UP001341297"/>
    </source>
</evidence>
<accession>A0ABU6H655</accession>
<name>A0ABU6H655_9BACI</name>
<sequence>MTKAYVFLIDGFEEIEAIATIDILRRAEVETVTVSLDPERSVKGGHGIVVEADKMFDDADFREADMLILPGGNVGSKKMLEHDALHETLKEAAASGTYVAAICAATMTLGKTGLVSGKKATCYPGVEKELTGADIVTDENVVMDGNIITSRGPATTIPFALKLAELLNGKEKPMQLLKECSSNKKHRLRLPVFSYNVKSTAGKTFEYALKYSIIPFPEIQTRILF</sequence>
<dbReference type="Gene3D" id="3.40.50.880">
    <property type="match status" value="1"/>
</dbReference>
<dbReference type="InterPro" id="IPR050325">
    <property type="entry name" value="Prot/Nucl_acid_deglycase"/>
</dbReference>
<dbReference type="CDD" id="cd03135">
    <property type="entry name" value="GATase1_DJ-1"/>
    <property type="match status" value="1"/>
</dbReference>
<dbReference type="EMBL" id="JARRTL010000018">
    <property type="protein sequence ID" value="MEC0486479.1"/>
    <property type="molecule type" value="Genomic_DNA"/>
</dbReference>
<dbReference type="SUPFAM" id="SSF52317">
    <property type="entry name" value="Class I glutamine amidotransferase-like"/>
    <property type="match status" value="1"/>
</dbReference>
<feature type="domain" description="DJ-1/PfpI" evidence="1">
    <location>
        <begin position="3"/>
        <end position="165"/>
    </location>
</feature>
<reference evidence="2 3" key="1">
    <citation type="submission" date="2023-03" db="EMBL/GenBank/DDBJ databases">
        <title>Agriculturally important microbes genome sequencing.</title>
        <authorList>
            <person name="Dunlap C."/>
        </authorList>
    </citation>
    <scope>NUCLEOTIDE SEQUENCE [LARGE SCALE GENOMIC DNA]</scope>
    <source>
        <strain evidence="2 3">CBP-3203</strain>
    </source>
</reference>
<dbReference type="InterPro" id="IPR002818">
    <property type="entry name" value="DJ-1/PfpI"/>
</dbReference>
<dbReference type="PANTHER" id="PTHR48094">
    <property type="entry name" value="PROTEIN/NUCLEIC ACID DEGLYCASE DJ-1-RELATED"/>
    <property type="match status" value="1"/>
</dbReference>
<gene>
    <name evidence="2" type="ORF">P8828_16955</name>
</gene>
<dbReference type="NCBIfam" id="TIGR01383">
    <property type="entry name" value="not_thiJ"/>
    <property type="match status" value="1"/>
</dbReference>
<evidence type="ECO:0000313" key="2">
    <source>
        <dbReference type="EMBL" id="MEC0486479.1"/>
    </source>
</evidence>